<evidence type="ECO:0000256" key="10">
    <source>
        <dbReference type="RuleBase" id="RU363035"/>
    </source>
</evidence>
<comment type="caution">
    <text evidence="13">The sequence shown here is derived from an EMBL/GenBank/DDBJ whole genome shotgun (WGS) entry which is preliminary data.</text>
</comment>
<dbReference type="InterPro" id="IPR023586">
    <property type="entry name" value="Ile-tRNA-ligase_type2"/>
</dbReference>
<dbReference type="Gene3D" id="3.90.740.10">
    <property type="entry name" value="Valyl/Leucyl/Isoleucyl-tRNA synthetase, editing domain"/>
    <property type="match status" value="1"/>
</dbReference>
<dbReference type="InterPro" id="IPR013155">
    <property type="entry name" value="M/V/L/I-tRNA-synth_anticd-bd"/>
</dbReference>
<evidence type="ECO:0000259" key="11">
    <source>
        <dbReference type="Pfam" id="PF00133"/>
    </source>
</evidence>
<dbReference type="InterPro" id="IPR033709">
    <property type="entry name" value="Anticodon_Ile_ABEc"/>
</dbReference>
<dbReference type="CDD" id="cd07961">
    <property type="entry name" value="Anticodon_Ia_Ile_ABEc"/>
    <property type="match status" value="1"/>
</dbReference>
<dbReference type="InterPro" id="IPR002300">
    <property type="entry name" value="aa-tRNA-synth_Ia"/>
</dbReference>
<dbReference type="Pfam" id="PF08264">
    <property type="entry name" value="Anticodon_1"/>
    <property type="match status" value="1"/>
</dbReference>
<dbReference type="InterPro" id="IPR001412">
    <property type="entry name" value="aa-tRNA-synth_I_CS"/>
</dbReference>
<reference evidence="13 14" key="1">
    <citation type="journal article" date="2013" name="BMC Genomics">
        <title>The miniature genome of a carnivorous plant Genlisea aurea contains a low number of genes and short non-coding sequences.</title>
        <authorList>
            <person name="Leushkin E.V."/>
            <person name="Sutormin R.A."/>
            <person name="Nabieva E.R."/>
            <person name="Penin A.A."/>
            <person name="Kondrashov A.S."/>
            <person name="Logacheva M.D."/>
        </authorList>
    </citation>
    <scope>NUCLEOTIDE SEQUENCE [LARGE SCALE GENOMIC DNA]</scope>
</reference>
<evidence type="ECO:0000256" key="5">
    <source>
        <dbReference type="ARBA" id="ARBA00022840"/>
    </source>
</evidence>
<dbReference type="SUPFAM" id="SSF50677">
    <property type="entry name" value="ValRS/IleRS/LeuRS editing domain"/>
    <property type="match status" value="1"/>
</dbReference>
<dbReference type="EC" id="6.1.1.5" evidence="2"/>
<comment type="similarity">
    <text evidence="1 10">Belongs to the class-I aminoacyl-tRNA synthetase family.</text>
</comment>
<dbReference type="InterPro" id="IPR009080">
    <property type="entry name" value="tRNAsynth_Ia_anticodon-bd"/>
</dbReference>
<dbReference type="PANTHER" id="PTHR42780:SF1">
    <property type="entry name" value="ISOLEUCINE--TRNA LIGASE, CYTOPLASMIC"/>
    <property type="match status" value="1"/>
</dbReference>
<dbReference type="FunFam" id="3.40.50.620:FF:000105">
    <property type="entry name" value="Isoleucine--tRNA ligase cytoplasmic"/>
    <property type="match status" value="1"/>
</dbReference>
<dbReference type="Proteomes" id="UP000015453">
    <property type="component" value="Unassembled WGS sequence"/>
</dbReference>
<dbReference type="GO" id="GO:0002161">
    <property type="term" value="F:aminoacyl-tRNA deacylase activity"/>
    <property type="evidence" value="ECO:0007669"/>
    <property type="project" value="InterPro"/>
</dbReference>
<feature type="domain" description="Methionyl/Valyl/Leucyl/Isoleucyl-tRNA synthetase anticodon-binding" evidence="12">
    <location>
        <begin position="721"/>
        <end position="870"/>
    </location>
</feature>
<dbReference type="InterPro" id="IPR009008">
    <property type="entry name" value="Val/Leu/Ile-tRNA-synth_edit"/>
</dbReference>
<feature type="domain" description="Aminoacyl-tRNA synthetase class Ia" evidence="11">
    <location>
        <begin position="18"/>
        <end position="663"/>
    </location>
</feature>
<dbReference type="Pfam" id="PF00133">
    <property type="entry name" value="tRNA-synt_1"/>
    <property type="match status" value="1"/>
</dbReference>
<dbReference type="CDD" id="cd00818">
    <property type="entry name" value="IleRS_core"/>
    <property type="match status" value="1"/>
</dbReference>
<dbReference type="SUPFAM" id="SSF52374">
    <property type="entry name" value="Nucleotidylyl transferase"/>
    <property type="match status" value="1"/>
</dbReference>
<dbReference type="InterPro" id="IPR014729">
    <property type="entry name" value="Rossmann-like_a/b/a_fold"/>
</dbReference>
<comment type="catalytic activity">
    <reaction evidence="9">
        <text>tRNA(Ile) + L-isoleucine + ATP = L-isoleucyl-tRNA(Ile) + AMP + diphosphate</text>
        <dbReference type="Rhea" id="RHEA:11060"/>
        <dbReference type="Rhea" id="RHEA-COMP:9666"/>
        <dbReference type="Rhea" id="RHEA-COMP:9695"/>
        <dbReference type="ChEBI" id="CHEBI:30616"/>
        <dbReference type="ChEBI" id="CHEBI:33019"/>
        <dbReference type="ChEBI" id="CHEBI:58045"/>
        <dbReference type="ChEBI" id="CHEBI:78442"/>
        <dbReference type="ChEBI" id="CHEBI:78528"/>
        <dbReference type="ChEBI" id="CHEBI:456215"/>
        <dbReference type="EC" id="6.1.1.5"/>
    </reaction>
</comment>
<dbReference type="HAMAP" id="MF_02003">
    <property type="entry name" value="Ile_tRNA_synth_type2"/>
    <property type="match status" value="1"/>
</dbReference>
<evidence type="ECO:0000256" key="8">
    <source>
        <dbReference type="ARBA" id="ARBA00032665"/>
    </source>
</evidence>
<dbReference type="GO" id="GO:0006428">
    <property type="term" value="P:isoleucyl-tRNA aminoacylation"/>
    <property type="evidence" value="ECO:0007669"/>
    <property type="project" value="InterPro"/>
</dbReference>
<dbReference type="SUPFAM" id="SSF47323">
    <property type="entry name" value="Anticodon-binding domain of a subclass of class I aminoacyl-tRNA synthetases"/>
    <property type="match status" value="1"/>
</dbReference>
<evidence type="ECO:0000256" key="3">
    <source>
        <dbReference type="ARBA" id="ARBA00022598"/>
    </source>
</evidence>
<dbReference type="GO" id="GO:0048608">
    <property type="term" value="P:reproductive structure development"/>
    <property type="evidence" value="ECO:0007669"/>
    <property type="project" value="UniProtKB-ARBA"/>
</dbReference>
<keyword evidence="14" id="KW-1185">Reference proteome</keyword>
<evidence type="ECO:0000256" key="9">
    <source>
        <dbReference type="ARBA" id="ARBA00048359"/>
    </source>
</evidence>
<keyword evidence="3 10" id="KW-0436">Ligase</keyword>
<dbReference type="AlphaFoldDB" id="S8DV06"/>
<dbReference type="Gene3D" id="3.40.50.620">
    <property type="entry name" value="HUPs"/>
    <property type="match status" value="2"/>
</dbReference>
<keyword evidence="4 10" id="KW-0547">Nucleotide-binding</keyword>
<evidence type="ECO:0000256" key="7">
    <source>
        <dbReference type="ARBA" id="ARBA00023146"/>
    </source>
</evidence>
<accession>S8DV06</accession>
<dbReference type="GO" id="GO:0009791">
    <property type="term" value="P:post-embryonic development"/>
    <property type="evidence" value="ECO:0007669"/>
    <property type="project" value="UniProtKB-ARBA"/>
</dbReference>
<keyword evidence="7 10" id="KW-0030">Aminoacyl-tRNA synthetase</keyword>
<dbReference type="PANTHER" id="PTHR42780">
    <property type="entry name" value="SOLEUCYL-TRNA SYNTHETASE"/>
    <property type="match status" value="1"/>
</dbReference>
<dbReference type="Pfam" id="PF19302">
    <property type="entry name" value="DUF5915"/>
    <property type="match status" value="1"/>
</dbReference>
<dbReference type="FunFam" id="3.40.50.620:FF:000023">
    <property type="entry name" value="Isoleucyl-tRNA synthetase,cytoplasmic"/>
    <property type="match status" value="1"/>
</dbReference>
<name>S8DV06_9LAMI</name>
<evidence type="ECO:0000313" key="13">
    <source>
        <dbReference type="EMBL" id="EPS66988.1"/>
    </source>
</evidence>
<evidence type="ECO:0000256" key="6">
    <source>
        <dbReference type="ARBA" id="ARBA00022917"/>
    </source>
</evidence>
<gene>
    <name evidence="13" type="ORF">M569_07788</name>
</gene>
<dbReference type="FunFam" id="1.10.730.10:FF:000025">
    <property type="entry name" value="Isoleucine--tRNA ligase cytoplasmic"/>
    <property type="match status" value="1"/>
</dbReference>
<dbReference type="GO" id="GO:0004822">
    <property type="term" value="F:isoleucine-tRNA ligase activity"/>
    <property type="evidence" value="ECO:0007669"/>
    <property type="project" value="UniProtKB-EC"/>
</dbReference>
<dbReference type="EMBL" id="AUSU01003364">
    <property type="protein sequence ID" value="EPS66988.1"/>
    <property type="molecule type" value="Genomic_DNA"/>
</dbReference>
<dbReference type="NCBIfam" id="TIGR00392">
    <property type="entry name" value="ileS"/>
    <property type="match status" value="1"/>
</dbReference>
<evidence type="ECO:0000313" key="14">
    <source>
        <dbReference type="Proteomes" id="UP000015453"/>
    </source>
</evidence>
<keyword evidence="6 10" id="KW-0648">Protein biosynthesis</keyword>
<organism evidence="13 14">
    <name type="scientific">Genlisea aurea</name>
    <dbReference type="NCBI Taxonomy" id="192259"/>
    <lineage>
        <taxon>Eukaryota</taxon>
        <taxon>Viridiplantae</taxon>
        <taxon>Streptophyta</taxon>
        <taxon>Embryophyta</taxon>
        <taxon>Tracheophyta</taxon>
        <taxon>Spermatophyta</taxon>
        <taxon>Magnoliopsida</taxon>
        <taxon>eudicotyledons</taxon>
        <taxon>Gunneridae</taxon>
        <taxon>Pentapetalae</taxon>
        <taxon>asterids</taxon>
        <taxon>lamiids</taxon>
        <taxon>Lamiales</taxon>
        <taxon>Lentibulariaceae</taxon>
        <taxon>Genlisea</taxon>
    </lineage>
</organism>
<evidence type="ECO:0000259" key="12">
    <source>
        <dbReference type="Pfam" id="PF08264"/>
    </source>
</evidence>
<dbReference type="GO" id="GO:0005524">
    <property type="term" value="F:ATP binding"/>
    <property type="evidence" value="ECO:0007669"/>
    <property type="project" value="UniProtKB-KW"/>
</dbReference>
<evidence type="ECO:0000256" key="4">
    <source>
        <dbReference type="ARBA" id="ARBA00022741"/>
    </source>
</evidence>
<evidence type="ECO:0000256" key="1">
    <source>
        <dbReference type="ARBA" id="ARBA00005594"/>
    </source>
</evidence>
<evidence type="ECO:0000256" key="2">
    <source>
        <dbReference type="ARBA" id="ARBA00013165"/>
    </source>
</evidence>
<proteinExistence type="inferred from homology"/>
<dbReference type="InterPro" id="IPR002301">
    <property type="entry name" value="Ile-tRNA-ligase"/>
</dbReference>
<dbReference type="Gene3D" id="1.10.730.10">
    <property type="entry name" value="Isoleucyl-tRNA Synthetase, Domain 1"/>
    <property type="match status" value="1"/>
</dbReference>
<protein>
    <recommendedName>
        <fullName evidence="2">isoleucine--tRNA ligase</fullName>
        <ecNumber evidence="2">6.1.1.5</ecNumber>
    </recommendedName>
    <alternativeName>
        <fullName evidence="8">Isoleucyl-tRNA synthetase</fullName>
    </alternativeName>
</protein>
<dbReference type="GO" id="GO:0000049">
    <property type="term" value="F:tRNA binding"/>
    <property type="evidence" value="ECO:0007669"/>
    <property type="project" value="InterPro"/>
</dbReference>
<sequence>MDDVCEGKDFSFPSQEEKILSWWDEIDAFKTQLERTKHLPEYIFYDGPPFATGLPHYGHILAGTIKDIVTRYQSMNGHHVTRRFGWDCHGLPVEHEIDKKLGIQSREDVIKKGIGNYNEECRGIVQRYVSEWEKTVLRMGRWIDFKNDYKTMDLSFMESVWWVFSQLYEKGLVYKGFKVMPYSTGCKTPLSNFEANSNYKDVPDPEIMVAFSVVDDPDAASFVAWTTTPWTLPSNLALCVNAGFVYLKVRNKFTGKVYVVAESRLVELPVEKVPSSSASGNANAKPKSSGTKAKNVETYEIMDKFSGASLVGRKYEPLFDYFIDYSPVAFRVVADDYVTDDCGTGIVHCAPAFGEDDYRVCMENGIIRKGENLVVAVDDDGCFTERIVDFSKRYVKDADRDIIQLLKQRGRLVKSGSFTHSYPFCYRSDTPLIYRAVPSWFVAVEKIKDQLLESNKQTYWVPDFVKEKRFHNWLENARDWAISRSRFWGTPLPIWISDDGEEIVVMDSIAKLEKLSGARVTDLHRHKIDHITIPSSRGPEFGVLKRVEDVFDCWFESGSMPYAYIHYPFENVELFENNFPGHFVAEGLDQTRGWFYTLMVLSTALFGKPAFRNLICNGLVLAEDGKKMSKRLKNYPPPSEVINDYGADALRLYIINSPVVHAEPLRFRKDGVYGVVKDVFLPWYNAYRFLVQNAKRLEVEGFPPFTPIDRQILQKSSNVLDQWINSATQSLVHFVRQEMDSYRLYTVVPYLLKFLDSLTNIYVRFNRRRLKGRTGEHDCRTALSTLYHVLLTACKSMAPFTPFFTEVLYQNLRKASDGSEESIHFCGFPSVEGRRGDRIEVSVDRMMKIIDLARNIRERRNKPLKKPLKEMVIVHPDKDFLDDIDGKLKEYVLEELNVKSLITCGDALKYATLRAEPDFSVLGKRLGKSMGAVAKEVKSFETETILAFERAGEMTVAGHVLKPSDIKITREFKPPGDVKKEDVDAEGDGDVLVVLNLQEDDSLVEAGIAREIVNRIQKFRKRIALEPTDSVEVFFRSSDDGFRDLSEWQETYIRDSLGCSLLPFELLPPDAVILGEETFRDVSNLGGGFSVALTRSSLAFDGDAVSKLYGGNGKFADGLRAYLVMRDPQNLKVEFQQGEGKIRVGCIEGLPSVDVVLGKHVFLSFGDYYLSSSSSSSSAAAAAAAASGE</sequence>
<dbReference type="PRINTS" id="PR00984">
    <property type="entry name" value="TRNASYNTHILE"/>
</dbReference>
<keyword evidence="5 10" id="KW-0067">ATP-binding</keyword>
<dbReference type="PROSITE" id="PS00178">
    <property type="entry name" value="AA_TRNA_LIGASE_I"/>
    <property type="match status" value="1"/>
</dbReference>
<dbReference type="OrthoDB" id="1706657at2759"/>